<comment type="caution">
    <text evidence="2">The sequence shown here is derived from an EMBL/GenBank/DDBJ whole genome shotgun (WGS) entry which is preliminary data.</text>
</comment>
<dbReference type="GeneID" id="54852444"/>
<accession>L9WRS6</accession>
<keyword evidence="3" id="KW-1185">Reference proteome</keyword>
<evidence type="ECO:0000256" key="1">
    <source>
        <dbReference type="SAM" id="MobiDB-lite"/>
    </source>
</evidence>
<evidence type="ECO:0008006" key="4">
    <source>
        <dbReference type="Google" id="ProtNLM"/>
    </source>
</evidence>
<gene>
    <name evidence="2" type="ORF">C494_01522</name>
</gene>
<proteinExistence type="predicted"/>
<evidence type="ECO:0000313" key="2">
    <source>
        <dbReference type="EMBL" id="ELY52194.1"/>
    </source>
</evidence>
<dbReference type="OrthoDB" id="193769at2157"/>
<name>L9WRS6_9EURY</name>
<feature type="region of interest" description="Disordered" evidence="1">
    <location>
        <begin position="1"/>
        <end position="22"/>
    </location>
</feature>
<sequence>MEVTTDLEASDDDESADSSRPRCSVCGSLLSMVTVIGPDEAIASPCGCHAPPDILESS</sequence>
<organism evidence="2 3">
    <name type="scientific">Natronorubrum bangense JCM 10635</name>
    <dbReference type="NCBI Taxonomy" id="1227500"/>
    <lineage>
        <taxon>Archaea</taxon>
        <taxon>Methanobacteriati</taxon>
        <taxon>Methanobacteriota</taxon>
        <taxon>Stenosarchaea group</taxon>
        <taxon>Halobacteria</taxon>
        <taxon>Halobacteriales</taxon>
        <taxon>Natrialbaceae</taxon>
        <taxon>Natronorubrum</taxon>
    </lineage>
</organism>
<dbReference type="Proteomes" id="UP000011690">
    <property type="component" value="Unassembled WGS sequence"/>
</dbReference>
<dbReference type="AlphaFoldDB" id="L9WRS6"/>
<dbReference type="EMBL" id="AOHY01000006">
    <property type="protein sequence ID" value="ELY52194.1"/>
    <property type="molecule type" value="Genomic_DNA"/>
</dbReference>
<dbReference type="PATRIC" id="fig|1227500.6.peg.306"/>
<dbReference type="RefSeq" id="WP_006064521.1">
    <property type="nucleotide sequence ID" value="NZ_AOHY01000006.1"/>
</dbReference>
<protein>
    <recommendedName>
        <fullName evidence="4">Small CPxCG-related zinc finger protein</fullName>
    </recommendedName>
</protein>
<reference evidence="2 3" key="1">
    <citation type="journal article" date="2014" name="PLoS Genet.">
        <title>Phylogenetically driven sequencing of extremely halophilic archaea reveals strategies for static and dynamic osmo-response.</title>
        <authorList>
            <person name="Becker E.A."/>
            <person name="Seitzer P.M."/>
            <person name="Tritt A."/>
            <person name="Larsen D."/>
            <person name="Krusor M."/>
            <person name="Yao A.I."/>
            <person name="Wu D."/>
            <person name="Madern D."/>
            <person name="Eisen J.A."/>
            <person name="Darling A.E."/>
            <person name="Facciotti M.T."/>
        </authorList>
    </citation>
    <scope>NUCLEOTIDE SEQUENCE [LARGE SCALE GENOMIC DNA]</scope>
    <source>
        <strain evidence="2 3">JCM 10635</strain>
    </source>
</reference>
<evidence type="ECO:0000313" key="3">
    <source>
        <dbReference type="Proteomes" id="UP000011690"/>
    </source>
</evidence>